<evidence type="ECO:0000313" key="2">
    <source>
        <dbReference type="EMBL" id="GIX70705.1"/>
    </source>
</evidence>
<dbReference type="Proteomes" id="UP001054945">
    <property type="component" value="Unassembled WGS sequence"/>
</dbReference>
<organism evidence="2 3">
    <name type="scientific">Caerostris extrusa</name>
    <name type="common">Bark spider</name>
    <name type="synonym">Caerostris bankana</name>
    <dbReference type="NCBI Taxonomy" id="172846"/>
    <lineage>
        <taxon>Eukaryota</taxon>
        <taxon>Metazoa</taxon>
        <taxon>Ecdysozoa</taxon>
        <taxon>Arthropoda</taxon>
        <taxon>Chelicerata</taxon>
        <taxon>Arachnida</taxon>
        <taxon>Araneae</taxon>
        <taxon>Araneomorphae</taxon>
        <taxon>Entelegynae</taxon>
        <taxon>Araneoidea</taxon>
        <taxon>Araneidae</taxon>
        <taxon>Caerostris</taxon>
    </lineage>
</organism>
<sequence length="105" mass="11558">MTPPGLEREACSTKGQSASQLATRQQQIVEKVTMRYPISSPPGKLPVHHLINVSHEIINKSCCTECCVFATPVLCGLNKYCKIAFLPPKLITVIETLNRKADSAY</sequence>
<gene>
    <name evidence="2" type="ORF">CEXT_247241</name>
</gene>
<evidence type="ECO:0000256" key="1">
    <source>
        <dbReference type="SAM" id="MobiDB-lite"/>
    </source>
</evidence>
<reference evidence="2 3" key="1">
    <citation type="submission" date="2021-06" db="EMBL/GenBank/DDBJ databases">
        <title>Caerostris extrusa draft genome.</title>
        <authorList>
            <person name="Kono N."/>
            <person name="Arakawa K."/>
        </authorList>
    </citation>
    <scope>NUCLEOTIDE SEQUENCE [LARGE SCALE GENOMIC DNA]</scope>
</reference>
<comment type="caution">
    <text evidence="2">The sequence shown here is derived from an EMBL/GenBank/DDBJ whole genome shotgun (WGS) entry which is preliminary data.</text>
</comment>
<evidence type="ECO:0000313" key="3">
    <source>
        <dbReference type="Proteomes" id="UP001054945"/>
    </source>
</evidence>
<protein>
    <submittedName>
        <fullName evidence="2">Uncharacterized protein</fullName>
    </submittedName>
</protein>
<dbReference type="EMBL" id="BPLR01002164">
    <property type="protein sequence ID" value="GIX70705.1"/>
    <property type="molecule type" value="Genomic_DNA"/>
</dbReference>
<accession>A0AAV4MEJ5</accession>
<feature type="region of interest" description="Disordered" evidence="1">
    <location>
        <begin position="1"/>
        <end position="21"/>
    </location>
</feature>
<name>A0AAV4MEJ5_CAEEX</name>
<feature type="compositionally biased region" description="Basic and acidic residues" evidence="1">
    <location>
        <begin position="1"/>
        <end position="11"/>
    </location>
</feature>
<dbReference type="AlphaFoldDB" id="A0AAV4MEJ5"/>
<keyword evidence="3" id="KW-1185">Reference proteome</keyword>
<proteinExistence type="predicted"/>